<comment type="caution">
    <text evidence="1">The sequence shown here is derived from an EMBL/GenBank/DDBJ whole genome shotgun (WGS) entry which is preliminary data.</text>
</comment>
<sequence>MTLCDLCKGIPWETLPSVPPDLDSELSGHPYLQPFHRWPEDIRGYSHHQSLEALRDSATVLDCHLCRLILKQVQSCQSELEELKPKWEADTMTRYDWPLWELWIVKRENGGDGFWVMSLTDGAEKKEVRLVAAIGLCVRDGDPLESIIRGRPVEQHGGTLTAISRARKWLKECNEHPGCSPGETRLPSRVIDVGVDTNSPHVRLRETETHECGKYICLSYCWGNEQACTTTQATIADRKRQIIISDLPKTHQDAIKLARELGVRYLWIDSICICQDDHENWERESAKMLSIYCNAYLTVAASRAKDSSEGLFGERPTREYVELGYTSGDLRGQALAFNLPLHEEAISSDYLSMPDEPLSDRAWGLQERVLSRRMLLYGTQQLFFECNEGFRGEDGLSLKDRFQSVHEKLEEESEGMEQHRNEANCDDEKISNNKAALLGSWYSLLWLYGPRKLTNASDKLPAMSGLASVFAKRLDDEYVAGLWRSHLIEGLLWQGLGCRRVQKYRSPSWSWASMDGIPGLGVEQDYDTLAKVLDVKVDLKGVNPYGEVTDARIKIRAPMERLYLAIEDWDPNRAGFPYDNNPKVRTANGKPEGTHSRFDFDFTAEDAPQEALKIVKSLEGVEIFALILLKVTEESYDDQYQALIVSKVKGGEEYQRLGFIFLDEEMLGRRPEEQTEEEAPIVTLV</sequence>
<name>A0ACC0QAV5_9HYPO</name>
<gene>
    <name evidence="1" type="ORF">NCS57_01488700</name>
</gene>
<dbReference type="EMBL" id="CM046517">
    <property type="protein sequence ID" value="KAI8648208.1"/>
    <property type="molecule type" value="Genomic_DNA"/>
</dbReference>
<reference evidence="1" key="1">
    <citation type="submission" date="2022-06" db="EMBL/GenBank/DDBJ databases">
        <title>Fusarium solani species complex genomes reveal bases of compartmentalisation and animal pathogenesis.</title>
        <authorList>
            <person name="Tsai I.J."/>
        </authorList>
    </citation>
    <scope>NUCLEOTIDE SEQUENCE</scope>
    <source>
        <strain evidence="1">Fu6.1</strain>
    </source>
</reference>
<protein>
    <submittedName>
        <fullName evidence="1">HET domain-containing protein</fullName>
    </submittedName>
</protein>
<evidence type="ECO:0000313" key="2">
    <source>
        <dbReference type="Proteomes" id="UP001065298"/>
    </source>
</evidence>
<organism evidence="1 2">
    <name type="scientific">Fusarium keratoplasticum</name>
    <dbReference type="NCBI Taxonomy" id="1328300"/>
    <lineage>
        <taxon>Eukaryota</taxon>
        <taxon>Fungi</taxon>
        <taxon>Dikarya</taxon>
        <taxon>Ascomycota</taxon>
        <taxon>Pezizomycotina</taxon>
        <taxon>Sordariomycetes</taxon>
        <taxon>Hypocreomycetidae</taxon>
        <taxon>Hypocreales</taxon>
        <taxon>Nectriaceae</taxon>
        <taxon>Fusarium</taxon>
        <taxon>Fusarium solani species complex</taxon>
    </lineage>
</organism>
<keyword evidence="2" id="KW-1185">Reference proteome</keyword>
<accession>A0ACC0QAV5</accession>
<dbReference type="Proteomes" id="UP001065298">
    <property type="component" value="Chromosome 15"/>
</dbReference>
<proteinExistence type="predicted"/>
<evidence type="ECO:0000313" key="1">
    <source>
        <dbReference type="EMBL" id="KAI8648208.1"/>
    </source>
</evidence>